<keyword evidence="7" id="KW-1185">Reference proteome</keyword>
<keyword evidence="2" id="KW-0805">Transcription regulation</keyword>
<dbReference type="PANTHER" id="PTHR30126">
    <property type="entry name" value="HTH-TYPE TRANSCRIPTIONAL REGULATOR"/>
    <property type="match status" value="1"/>
</dbReference>
<sequence>MADGLRVSKNGQLFARNLDWNLVKLFLGIVRSGGISTAARALNKQQPTISAGLKRLEDHVGAQLFVRTARGVALTPAARSFLKSAEEIEVLISGLPGEVARSSANLQGLVNVRVISDLVSPEFDQAMVAFHQINPDVEIRLDIAPWRDVVLSVKDGSADIGIACAAVPSPELCYRPLMREWQQLYCGRGHAAFGQGISEPEILADEIFVLTGKDEPAELTDFRQRYGLGERAGASAETLYEVKRLIQIGIGIGFLPTAVAAEAVESGELWPMLDPAILPTYHVFLITREAKLSAPARALLDMTDANLKPSTPGYSAGHVEP</sequence>
<name>A0A1I7NET4_9HYPH</name>
<dbReference type="SUPFAM" id="SSF46785">
    <property type="entry name" value="Winged helix' DNA-binding domain"/>
    <property type="match status" value="1"/>
</dbReference>
<dbReference type="PRINTS" id="PR00039">
    <property type="entry name" value="HTHLYSR"/>
</dbReference>
<dbReference type="InterPro" id="IPR000847">
    <property type="entry name" value="LysR_HTH_N"/>
</dbReference>
<dbReference type="PANTHER" id="PTHR30126:SF98">
    <property type="entry name" value="HTH-TYPE TRANSCRIPTIONAL ACTIVATOR BAUR"/>
    <property type="match status" value="1"/>
</dbReference>
<accession>A0A1I7NET4</accession>
<reference evidence="7" key="1">
    <citation type="submission" date="2016-10" db="EMBL/GenBank/DDBJ databases">
        <authorList>
            <person name="Varghese N."/>
            <person name="Submissions S."/>
        </authorList>
    </citation>
    <scope>NUCLEOTIDE SEQUENCE [LARGE SCALE GENOMIC DNA]</scope>
    <source>
        <strain evidence="7">DSM 1565</strain>
    </source>
</reference>
<evidence type="ECO:0000256" key="1">
    <source>
        <dbReference type="ARBA" id="ARBA00009437"/>
    </source>
</evidence>
<dbReference type="STRING" id="51670.SAMN04488557_1868"/>
<dbReference type="RefSeq" id="WP_092867309.1">
    <property type="nucleotide sequence ID" value="NZ_FPCH01000002.1"/>
</dbReference>
<evidence type="ECO:0000313" key="6">
    <source>
        <dbReference type="EMBL" id="SFV33182.1"/>
    </source>
</evidence>
<evidence type="ECO:0000313" key="7">
    <source>
        <dbReference type="Proteomes" id="UP000199423"/>
    </source>
</evidence>
<dbReference type="OrthoDB" id="9787460at2"/>
<evidence type="ECO:0000256" key="2">
    <source>
        <dbReference type="ARBA" id="ARBA00023015"/>
    </source>
</evidence>
<evidence type="ECO:0000256" key="4">
    <source>
        <dbReference type="ARBA" id="ARBA00023163"/>
    </source>
</evidence>
<dbReference type="Gene3D" id="3.40.190.290">
    <property type="match status" value="1"/>
</dbReference>
<feature type="domain" description="HTH lysR-type" evidence="5">
    <location>
        <begin position="18"/>
        <end position="75"/>
    </location>
</feature>
<dbReference type="CDD" id="cd05466">
    <property type="entry name" value="PBP2_LTTR_substrate"/>
    <property type="match status" value="1"/>
</dbReference>
<dbReference type="Gene3D" id="1.10.10.10">
    <property type="entry name" value="Winged helix-like DNA-binding domain superfamily/Winged helix DNA-binding domain"/>
    <property type="match status" value="1"/>
</dbReference>
<protein>
    <submittedName>
        <fullName evidence="6">DNA-binding transcriptional regulator, LysR family</fullName>
    </submittedName>
</protein>
<comment type="similarity">
    <text evidence="1">Belongs to the LysR transcriptional regulatory family.</text>
</comment>
<proteinExistence type="inferred from homology"/>
<dbReference type="InterPro" id="IPR036388">
    <property type="entry name" value="WH-like_DNA-bd_sf"/>
</dbReference>
<dbReference type="GO" id="GO:0000976">
    <property type="term" value="F:transcription cis-regulatory region binding"/>
    <property type="evidence" value="ECO:0007669"/>
    <property type="project" value="TreeGrafter"/>
</dbReference>
<dbReference type="PROSITE" id="PS50931">
    <property type="entry name" value="HTH_LYSR"/>
    <property type="match status" value="1"/>
</dbReference>
<dbReference type="InterPro" id="IPR036390">
    <property type="entry name" value="WH_DNA-bd_sf"/>
</dbReference>
<dbReference type="Proteomes" id="UP000199423">
    <property type="component" value="Unassembled WGS sequence"/>
</dbReference>
<keyword evidence="4" id="KW-0804">Transcription</keyword>
<dbReference type="SUPFAM" id="SSF53850">
    <property type="entry name" value="Periplasmic binding protein-like II"/>
    <property type="match status" value="1"/>
</dbReference>
<dbReference type="Pfam" id="PF03466">
    <property type="entry name" value="LysR_substrate"/>
    <property type="match status" value="1"/>
</dbReference>
<gene>
    <name evidence="6" type="ORF">SAMN04488557_1868</name>
</gene>
<organism evidence="6 7">
    <name type="scientific">Hyphomicrobium facile</name>
    <dbReference type="NCBI Taxonomy" id="51670"/>
    <lineage>
        <taxon>Bacteria</taxon>
        <taxon>Pseudomonadati</taxon>
        <taxon>Pseudomonadota</taxon>
        <taxon>Alphaproteobacteria</taxon>
        <taxon>Hyphomicrobiales</taxon>
        <taxon>Hyphomicrobiaceae</taxon>
        <taxon>Hyphomicrobium</taxon>
    </lineage>
</organism>
<evidence type="ECO:0000259" key="5">
    <source>
        <dbReference type="PROSITE" id="PS50931"/>
    </source>
</evidence>
<dbReference type="Pfam" id="PF00126">
    <property type="entry name" value="HTH_1"/>
    <property type="match status" value="1"/>
</dbReference>
<dbReference type="AlphaFoldDB" id="A0A1I7NET4"/>
<dbReference type="InterPro" id="IPR005119">
    <property type="entry name" value="LysR_subst-bd"/>
</dbReference>
<evidence type="ECO:0000256" key="3">
    <source>
        <dbReference type="ARBA" id="ARBA00023125"/>
    </source>
</evidence>
<keyword evidence="3 6" id="KW-0238">DNA-binding</keyword>
<dbReference type="EMBL" id="FPCH01000002">
    <property type="protein sequence ID" value="SFV33182.1"/>
    <property type="molecule type" value="Genomic_DNA"/>
</dbReference>
<dbReference type="GO" id="GO:0003700">
    <property type="term" value="F:DNA-binding transcription factor activity"/>
    <property type="evidence" value="ECO:0007669"/>
    <property type="project" value="InterPro"/>
</dbReference>